<proteinExistence type="predicted"/>
<keyword evidence="3" id="KW-1185">Reference proteome</keyword>
<dbReference type="AlphaFoldDB" id="A0A317QKY7"/>
<dbReference type="RefSeq" id="WP_110005931.1">
    <property type="nucleotide sequence ID" value="NZ_QGTX01000001.1"/>
</dbReference>
<gene>
    <name evidence="2" type="ORF">JD79_02719</name>
</gene>
<reference evidence="3" key="1">
    <citation type="submission" date="2018-05" db="EMBL/GenBank/DDBJ databases">
        <authorList>
            <person name="Klenk H.-P."/>
            <person name="Huntemann M."/>
            <person name="Clum A."/>
            <person name="Pillay M."/>
            <person name="Palaniappan K."/>
            <person name="Varghese N."/>
            <person name="Mikhailova N."/>
            <person name="Stamatis D."/>
            <person name="Reddy T."/>
            <person name="Daum C."/>
            <person name="Shapiro N."/>
            <person name="Ivanova N."/>
            <person name="Kyrpides N."/>
            <person name="Woyke T."/>
        </authorList>
    </citation>
    <scope>NUCLEOTIDE SEQUENCE [LARGE SCALE GENOMIC DNA]</scope>
    <source>
        <strain evidence="3">DSM 45417</strain>
    </source>
</reference>
<name>A0A317QKY7_9ACTN</name>
<comment type="caution">
    <text evidence="2">The sequence shown here is derived from an EMBL/GenBank/DDBJ whole genome shotgun (WGS) entry which is preliminary data.</text>
</comment>
<sequence>MQITPQALEQEFSLQTAATRLDFLSRRDSGATTLNTVADRDDDDWSSLLQDSTSLDVPESLELLALGEVISRKAHDSQLVGFRAALRGGATWEQIAAALDVTPDEAWAAFHRSIERQERTAALAPDEAASARELAGARPGA</sequence>
<organism evidence="2 3">
    <name type="scientific">Geodermatophilus normandii</name>
    <dbReference type="NCBI Taxonomy" id="1137989"/>
    <lineage>
        <taxon>Bacteria</taxon>
        <taxon>Bacillati</taxon>
        <taxon>Actinomycetota</taxon>
        <taxon>Actinomycetes</taxon>
        <taxon>Geodermatophilales</taxon>
        <taxon>Geodermatophilaceae</taxon>
        <taxon>Geodermatophilus</taxon>
    </lineage>
</organism>
<accession>A0A317QKY7</accession>
<evidence type="ECO:0000256" key="1">
    <source>
        <dbReference type="SAM" id="MobiDB-lite"/>
    </source>
</evidence>
<dbReference type="EMBL" id="QGTX01000001">
    <property type="protein sequence ID" value="PWW23544.1"/>
    <property type="molecule type" value="Genomic_DNA"/>
</dbReference>
<dbReference type="Proteomes" id="UP000246661">
    <property type="component" value="Unassembled WGS sequence"/>
</dbReference>
<evidence type="ECO:0000313" key="2">
    <source>
        <dbReference type="EMBL" id="PWW23544.1"/>
    </source>
</evidence>
<feature type="region of interest" description="Disordered" evidence="1">
    <location>
        <begin position="120"/>
        <end position="141"/>
    </location>
</feature>
<dbReference type="OrthoDB" id="3480766at2"/>
<evidence type="ECO:0000313" key="3">
    <source>
        <dbReference type="Proteomes" id="UP000246661"/>
    </source>
</evidence>
<protein>
    <submittedName>
        <fullName evidence="2">Uncharacterized protein</fullName>
    </submittedName>
</protein>